<proteinExistence type="inferred from homology"/>
<comment type="similarity">
    <text evidence="2 15">In the C-terminal section; belongs to the peptidase M41 family.</text>
</comment>
<dbReference type="Pfam" id="PF01434">
    <property type="entry name" value="Peptidase_M41"/>
    <property type="match status" value="1"/>
</dbReference>
<evidence type="ECO:0000256" key="16">
    <source>
        <dbReference type="RuleBase" id="RU003651"/>
    </source>
</evidence>
<gene>
    <name evidence="15" type="primary">ftsH</name>
    <name evidence="19" type="ORF">A3E64_00260</name>
</gene>
<evidence type="ECO:0000256" key="3">
    <source>
        <dbReference type="ARBA" id="ARBA00022475"/>
    </source>
</evidence>
<name>A0A1G1ZJ38_9BACT</name>
<dbReference type="GO" id="GO:0005524">
    <property type="term" value="F:ATP binding"/>
    <property type="evidence" value="ECO:0007669"/>
    <property type="project" value="UniProtKB-UniRule"/>
</dbReference>
<keyword evidence="10 15" id="KW-0067">ATP-binding</keyword>
<dbReference type="AlphaFoldDB" id="A0A1G1ZJ38"/>
<dbReference type="GO" id="GO:0004176">
    <property type="term" value="F:ATP-dependent peptidase activity"/>
    <property type="evidence" value="ECO:0007669"/>
    <property type="project" value="InterPro"/>
</dbReference>
<dbReference type="Gene3D" id="1.20.58.760">
    <property type="entry name" value="Peptidase M41"/>
    <property type="match status" value="1"/>
</dbReference>
<dbReference type="Pfam" id="PF17862">
    <property type="entry name" value="AAA_lid_3"/>
    <property type="match status" value="1"/>
</dbReference>
<evidence type="ECO:0000256" key="2">
    <source>
        <dbReference type="ARBA" id="ARBA00010044"/>
    </source>
</evidence>
<evidence type="ECO:0000256" key="10">
    <source>
        <dbReference type="ARBA" id="ARBA00022840"/>
    </source>
</evidence>
<feature type="active site" evidence="15">
    <location>
        <position position="419"/>
    </location>
</feature>
<evidence type="ECO:0000313" key="20">
    <source>
        <dbReference type="Proteomes" id="UP000177174"/>
    </source>
</evidence>
<feature type="binding site" evidence="15">
    <location>
        <begin position="199"/>
        <end position="206"/>
    </location>
    <ligand>
        <name>ATP</name>
        <dbReference type="ChEBI" id="CHEBI:30616"/>
    </ligand>
</feature>
<dbReference type="GO" id="GO:0004222">
    <property type="term" value="F:metalloendopeptidase activity"/>
    <property type="evidence" value="ECO:0007669"/>
    <property type="project" value="InterPro"/>
</dbReference>
<organism evidence="19 20">
    <name type="scientific">Candidatus Harrisonbacteria bacterium RIFCSPHIGHO2_12_FULL_48_16</name>
    <dbReference type="NCBI Taxonomy" id="1798405"/>
    <lineage>
        <taxon>Bacteria</taxon>
        <taxon>Candidatus Harrisoniibacteriota</taxon>
    </lineage>
</organism>
<keyword evidence="14 15" id="KW-0472">Membrane</keyword>
<keyword evidence="6 15" id="KW-0479">Metal-binding</keyword>
<feature type="binding site" evidence="15">
    <location>
        <position position="418"/>
    </location>
    <ligand>
        <name>Zn(2+)</name>
        <dbReference type="ChEBI" id="CHEBI:29105"/>
        <note>catalytic</note>
    </ligand>
</feature>
<evidence type="ECO:0000259" key="18">
    <source>
        <dbReference type="SMART" id="SM00382"/>
    </source>
</evidence>
<keyword evidence="4 15" id="KW-0645">Protease</keyword>
<dbReference type="SMART" id="SM00382">
    <property type="entry name" value="AAA"/>
    <property type="match status" value="1"/>
</dbReference>
<evidence type="ECO:0000256" key="15">
    <source>
        <dbReference type="HAMAP-Rule" id="MF_01458"/>
    </source>
</evidence>
<comment type="caution">
    <text evidence="19">The sequence shown here is derived from an EMBL/GenBank/DDBJ whole genome shotgun (WGS) entry which is preliminary data.</text>
</comment>
<dbReference type="Pfam" id="PF06480">
    <property type="entry name" value="FtsH_ext"/>
    <property type="match status" value="1"/>
</dbReference>
<dbReference type="InterPro" id="IPR005936">
    <property type="entry name" value="FtsH"/>
</dbReference>
<sequence length="600" mass="65857">MNSYRQSNPMFLILLLLITVMFVVWVWNGTPSAKQVEISATDLYKALNDDKVREINVNASEVTGVFIDGKNFKTHVADVSALEKAALAKGVKFTVTPETNSGWSMILWLAIGVVVVFVLMFLFAGRSRGSSSSDVPNSGMHNKLASQEQGAERPTVRYSDVAGCEEAIEDLKEVVEFFDNPGRYQKFGASAPRGTLLMGPPGTGKTLLARATAGESHTFFINANGSDFMELFVGMGPKNVRELFAKAKQHGRCIIFIDELDAIAKGRGVSWDAGEHDRTVNALLAEMDGFEANDQVVVIAATNRPENLDSAILRPGRFDRKIMVGLPDVRGREAILEIHSRNKPLDNDVRLVDIAKSTPGFSGADLAAVMNEAALLAIRRNKESISQRELSDSVDRVILGPERRRIISEKEKSITAYHEGGHALIAKLLVPKTNPIRKVTIIPRGLTGGATWTMPAEDIQYKEKSCLLAELVMTMGGRAAEMLIFNEESSGARGDFNSATDVARKMICEYGMSDKLGKAILAHSSEFLNISSSRLNCSEETKRLIDVEIKRILDEAYSRALELLTKNKTQLDAIAKALLEKETLTGPEVDEILRNINTPK</sequence>
<dbReference type="EMBL" id="MHJH01000029">
    <property type="protein sequence ID" value="OGY63960.1"/>
    <property type="molecule type" value="Genomic_DNA"/>
</dbReference>
<comment type="function">
    <text evidence="15">Acts as a processive, ATP-dependent zinc metallopeptidase for both cytoplasmic and membrane proteins. Plays a role in the quality control of integral membrane proteins.</text>
</comment>
<dbReference type="GO" id="GO:0005886">
    <property type="term" value="C:plasma membrane"/>
    <property type="evidence" value="ECO:0007669"/>
    <property type="project" value="UniProtKB-SubCell"/>
</dbReference>
<evidence type="ECO:0000256" key="9">
    <source>
        <dbReference type="ARBA" id="ARBA00022833"/>
    </source>
</evidence>
<dbReference type="STRING" id="1798405.A3E64_00260"/>
<evidence type="ECO:0000256" key="14">
    <source>
        <dbReference type="ARBA" id="ARBA00023136"/>
    </source>
</evidence>
<evidence type="ECO:0000256" key="7">
    <source>
        <dbReference type="ARBA" id="ARBA00022741"/>
    </source>
</evidence>
<dbReference type="InterPro" id="IPR027417">
    <property type="entry name" value="P-loop_NTPase"/>
</dbReference>
<evidence type="ECO:0000256" key="13">
    <source>
        <dbReference type="ARBA" id="ARBA00023049"/>
    </source>
</evidence>
<dbReference type="SUPFAM" id="SSF52540">
    <property type="entry name" value="P-loop containing nucleoside triphosphate hydrolases"/>
    <property type="match status" value="1"/>
</dbReference>
<evidence type="ECO:0000256" key="6">
    <source>
        <dbReference type="ARBA" id="ARBA00022723"/>
    </source>
</evidence>
<dbReference type="PANTHER" id="PTHR23076:SF97">
    <property type="entry name" value="ATP-DEPENDENT ZINC METALLOPROTEASE YME1L1"/>
    <property type="match status" value="1"/>
</dbReference>
<feature type="transmembrane region" description="Helical" evidence="15">
    <location>
        <begin position="9"/>
        <end position="27"/>
    </location>
</feature>
<feature type="region of interest" description="Disordered" evidence="17">
    <location>
        <begin position="129"/>
        <end position="156"/>
    </location>
</feature>
<evidence type="ECO:0000256" key="11">
    <source>
        <dbReference type="ARBA" id="ARBA00022946"/>
    </source>
</evidence>
<keyword evidence="3 15" id="KW-1003">Cell membrane</keyword>
<keyword evidence="11" id="KW-0809">Transit peptide</keyword>
<keyword evidence="13 15" id="KW-0482">Metalloprotease</keyword>
<evidence type="ECO:0000256" key="5">
    <source>
        <dbReference type="ARBA" id="ARBA00022692"/>
    </source>
</evidence>
<feature type="compositionally biased region" description="Polar residues" evidence="17">
    <location>
        <begin position="129"/>
        <end position="149"/>
    </location>
</feature>
<keyword evidence="5 15" id="KW-0812">Transmembrane</keyword>
<dbReference type="PROSITE" id="PS00674">
    <property type="entry name" value="AAA"/>
    <property type="match status" value="1"/>
</dbReference>
<dbReference type="InterPro" id="IPR041569">
    <property type="entry name" value="AAA_lid_3"/>
</dbReference>
<evidence type="ECO:0000256" key="8">
    <source>
        <dbReference type="ARBA" id="ARBA00022801"/>
    </source>
</evidence>
<dbReference type="GO" id="GO:0006508">
    <property type="term" value="P:proteolysis"/>
    <property type="evidence" value="ECO:0007669"/>
    <property type="project" value="UniProtKB-KW"/>
</dbReference>
<protein>
    <recommendedName>
        <fullName evidence="15">ATP-dependent zinc metalloprotease FtsH</fullName>
        <ecNumber evidence="15">3.4.24.-</ecNumber>
    </recommendedName>
</protein>
<dbReference type="Gene3D" id="3.40.50.300">
    <property type="entry name" value="P-loop containing nucleotide triphosphate hydrolases"/>
    <property type="match status" value="1"/>
</dbReference>
<dbReference type="Gene3D" id="3.30.720.210">
    <property type="match status" value="1"/>
</dbReference>
<dbReference type="Pfam" id="PF00004">
    <property type="entry name" value="AAA"/>
    <property type="match status" value="1"/>
</dbReference>
<comment type="similarity">
    <text evidence="15">In the central section; belongs to the AAA ATPase family.</text>
</comment>
<comment type="subcellular location">
    <subcellularLocation>
        <location evidence="15">Cell membrane</location>
        <topology evidence="15">Multi-pass membrane protein</topology>
        <orientation evidence="15">Cytoplasmic side</orientation>
    </subcellularLocation>
    <subcellularLocation>
        <location evidence="1">Membrane</location>
        <topology evidence="1">Multi-pass membrane protein</topology>
    </subcellularLocation>
</comment>
<dbReference type="Proteomes" id="UP000177174">
    <property type="component" value="Unassembled WGS sequence"/>
</dbReference>
<dbReference type="InterPro" id="IPR003959">
    <property type="entry name" value="ATPase_AAA_core"/>
</dbReference>
<keyword evidence="9 15" id="KW-0862">Zinc</keyword>
<dbReference type="EC" id="3.4.24.-" evidence="15"/>
<dbReference type="FunFam" id="1.20.58.760:FF:000001">
    <property type="entry name" value="ATP-dependent zinc metalloprotease FtsH"/>
    <property type="match status" value="1"/>
</dbReference>
<feature type="domain" description="AAA+ ATPase" evidence="18">
    <location>
        <begin position="191"/>
        <end position="328"/>
    </location>
</feature>
<dbReference type="InterPro" id="IPR037219">
    <property type="entry name" value="Peptidase_M41-like"/>
</dbReference>
<evidence type="ECO:0000256" key="4">
    <source>
        <dbReference type="ARBA" id="ARBA00022670"/>
    </source>
</evidence>
<comment type="similarity">
    <text evidence="16">Belongs to the AAA ATPase family.</text>
</comment>
<dbReference type="NCBIfam" id="TIGR01241">
    <property type="entry name" value="FtsH_fam"/>
    <property type="match status" value="1"/>
</dbReference>
<accession>A0A1G1ZJ38</accession>
<feature type="binding site" evidence="15">
    <location>
        <position position="422"/>
    </location>
    <ligand>
        <name>Zn(2+)</name>
        <dbReference type="ChEBI" id="CHEBI:29105"/>
        <note>catalytic</note>
    </ligand>
</feature>
<evidence type="ECO:0000256" key="17">
    <source>
        <dbReference type="SAM" id="MobiDB-lite"/>
    </source>
</evidence>
<evidence type="ECO:0000256" key="1">
    <source>
        <dbReference type="ARBA" id="ARBA00004141"/>
    </source>
</evidence>
<dbReference type="HAMAP" id="MF_01458">
    <property type="entry name" value="FtsH"/>
    <property type="match status" value="1"/>
</dbReference>
<keyword evidence="8 15" id="KW-0378">Hydrolase</keyword>
<dbReference type="InterPro" id="IPR003960">
    <property type="entry name" value="ATPase_AAA_CS"/>
</dbReference>
<reference evidence="19 20" key="1">
    <citation type="journal article" date="2016" name="Nat. Commun.">
        <title>Thousands of microbial genomes shed light on interconnected biogeochemical processes in an aquifer system.</title>
        <authorList>
            <person name="Anantharaman K."/>
            <person name="Brown C.T."/>
            <person name="Hug L.A."/>
            <person name="Sharon I."/>
            <person name="Castelle C.J."/>
            <person name="Probst A.J."/>
            <person name="Thomas B.C."/>
            <person name="Singh A."/>
            <person name="Wilkins M.J."/>
            <person name="Karaoz U."/>
            <person name="Brodie E.L."/>
            <person name="Williams K.H."/>
            <person name="Hubbard S.S."/>
            <person name="Banfield J.F."/>
        </authorList>
    </citation>
    <scope>NUCLEOTIDE SEQUENCE [LARGE SCALE GENOMIC DNA]</scope>
</reference>
<dbReference type="FunFam" id="3.40.50.300:FF:000277">
    <property type="entry name" value="ATP-dependent zinc metalloprotease FtsH"/>
    <property type="match status" value="1"/>
</dbReference>
<comment type="cofactor">
    <cofactor evidence="15">
        <name>Zn(2+)</name>
        <dbReference type="ChEBI" id="CHEBI:29105"/>
    </cofactor>
    <text evidence="15">Binds 1 zinc ion per subunit.</text>
</comment>
<feature type="transmembrane region" description="Helical" evidence="15">
    <location>
        <begin position="105"/>
        <end position="124"/>
    </location>
</feature>
<dbReference type="InterPro" id="IPR011546">
    <property type="entry name" value="Pept_M41_FtsH_extracell"/>
</dbReference>
<keyword evidence="12 15" id="KW-1133">Transmembrane helix</keyword>
<dbReference type="GO" id="GO:0030163">
    <property type="term" value="P:protein catabolic process"/>
    <property type="evidence" value="ECO:0007669"/>
    <property type="project" value="UniProtKB-UniRule"/>
</dbReference>
<keyword evidence="7 15" id="KW-0547">Nucleotide-binding</keyword>
<dbReference type="InterPro" id="IPR003593">
    <property type="entry name" value="AAA+_ATPase"/>
</dbReference>
<dbReference type="FunFam" id="1.10.8.60:FF:000001">
    <property type="entry name" value="ATP-dependent zinc metalloprotease FtsH"/>
    <property type="match status" value="1"/>
</dbReference>
<dbReference type="GO" id="GO:0008270">
    <property type="term" value="F:zinc ion binding"/>
    <property type="evidence" value="ECO:0007669"/>
    <property type="project" value="UniProtKB-UniRule"/>
</dbReference>
<evidence type="ECO:0000313" key="19">
    <source>
        <dbReference type="EMBL" id="OGY63960.1"/>
    </source>
</evidence>
<dbReference type="GO" id="GO:0016887">
    <property type="term" value="F:ATP hydrolysis activity"/>
    <property type="evidence" value="ECO:0007669"/>
    <property type="project" value="UniProtKB-UniRule"/>
</dbReference>
<dbReference type="InterPro" id="IPR000642">
    <property type="entry name" value="Peptidase_M41"/>
</dbReference>
<feature type="binding site" evidence="15">
    <location>
        <position position="495"/>
    </location>
    <ligand>
        <name>Zn(2+)</name>
        <dbReference type="ChEBI" id="CHEBI:29105"/>
        <note>catalytic</note>
    </ligand>
</feature>
<dbReference type="PANTHER" id="PTHR23076">
    <property type="entry name" value="METALLOPROTEASE M41 FTSH"/>
    <property type="match status" value="1"/>
</dbReference>
<evidence type="ECO:0000256" key="12">
    <source>
        <dbReference type="ARBA" id="ARBA00022989"/>
    </source>
</evidence>
<dbReference type="Gene3D" id="1.10.8.60">
    <property type="match status" value="1"/>
</dbReference>
<dbReference type="SUPFAM" id="SSF140990">
    <property type="entry name" value="FtsH protease domain-like"/>
    <property type="match status" value="1"/>
</dbReference>
<comment type="subunit">
    <text evidence="15">Homohexamer.</text>
</comment>